<keyword evidence="5" id="KW-1185">Reference proteome</keyword>
<feature type="compositionally biased region" description="Basic and acidic residues" evidence="2">
    <location>
        <begin position="189"/>
        <end position="199"/>
    </location>
</feature>
<protein>
    <recommendedName>
        <fullName evidence="3">SWIM-type domain-containing protein</fullName>
    </recommendedName>
</protein>
<dbReference type="AlphaFoldDB" id="A0AAD6SWW5"/>
<dbReference type="GO" id="GO:0008270">
    <property type="term" value="F:zinc ion binding"/>
    <property type="evidence" value="ECO:0007669"/>
    <property type="project" value="UniProtKB-KW"/>
</dbReference>
<proteinExistence type="predicted"/>
<evidence type="ECO:0000259" key="3">
    <source>
        <dbReference type="PROSITE" id="PS50966"/>
    </source>
</evidence>
<gene>
    <name evidence="4" type="ORF">C8F04DRAFT_955248</name>
</gene>
<keyword evidence="1" id="KW-0863">Zinc-finger</keyword>
<dbReference type="InterPro" id="IPR007527">
    <property type="entry name" value="Znf_SWIM"/>
</dbReference>
<dbReference type="PROSITE" id="PS50966">
    <property type="entry name" value="ZF_SWIM"/>
    <property type="match status" value="1"/>
</dbReference>
<sequence length="199" mass="22034">MANELEPDFFEVTQNDDGTLTCQCRAFRQTGKTCEHTFGVNLELEYGNVDRYNGKSYLETIRKIRGRAADSEKNNPEKKELGRRAQRRSDRTVGVDLERHLNQVEKNIDPWKSDDGHSDGSTSDDTDGNAEAATTPLHPGRTSGKSKGKKPAKPENEPKRNGPIKFSNPPGPKPGHHSSLLPGTSPAKKVVDEERQVSV</sequence>
<accession>A0AAD6SWW5</accession>
<feature type="region of interest" description="Disordered" evidence="2">
    <location>
        <begin position="68"/>
        <end position="199"/>
    </location>
</feature>
<feature type="compositionally biased region" description="Basic and acidic residues" evidence="2">
    <location>
        <begin position="68"/>
        <end position="118"/>
    </location>
</feature>
<evidence type="ECO:0000313" key="5">
    <source>
        <dbReference type="Proteomes" id="UP001218188"/>
    </source>
</evidence>
<evidence type="ECO:0000256" key="2">
    <source>
        <dbReference type="SAM" id="MobiDB-lite"/>
    </source>
</evidence>
<feature type="domain" description="SWIM-type" evidence="3">
    <location>
        <begin position="10"/>
        <end position="45"/>
    </location>
</feature>
<dbReference type="Proteomes" id="UP001218188">
    <property type="component" value="Unassembled WGS sequence"/>
</dbReference>
<reference evidence="4" key="1">
    <citation type="submission" date="2023-03" db="EMBL/GenBank/DDBJ databases">
        <title>Massive genome expansion in bonnet fungi (Mycena s.s.) driven by repeated elements and novel gene families across ecological guilds.</title>
        <authorList>
            <consortium name="Lawrence Berkeley National Laboratory"/>
            <person name="Harder C.B."/>
            <person name="Miyauchi S."/>
            <person name="Viragh M."/>
            <person name="Kuo A."/>
            <person name="Thoen E."/>
            <person name="Andreopoulos B."/>
            <person name="Lu D."/>
            <person name="Skrede I."/>
            <person name="Drula E."/>
            <person name="Henrissat B."/>
            <person name="Morin E."/>
            <person name="Kohler A."/>
            <person name="Barry K."/>
            <person name="LaButti K."/>
            <person name="Morin E."/>
            <person name="Salamov A."/>
            <person name="Lipzen A."/>
            <person name="Mereny Z."/>
            <person name="Hegedus B."/>
            <person name="Baldrian P."/>
            <person name="Stursova M."/>
            <person name="Weitz H."/>
            <person name="Taylor A."/>
            <person name="Grigoriev I.V."/>
            <person name="Nagy L.G."/>
            <person name="Martin F."/>
            <person name="Kauserud H."/>
        </authorList>
    </citation>
    <scope>NUCLEOTIDE SEQUENCE</scope>
    <source>
        <strain evidence="4">CBHHK200</strain>
    </source>
</reference>
<comment type="caution">
    <text evidence="4">The sequence shown here is derived from an EMBL/GenBank/DDBJ whole genome shotgun (WGS) entry which is preliminary data.</text>
</comment>
<evidence type="ECO:0000313" key="4">
    <source>
        <dbReference type="EMBL" id="KAJ7035325.1"/>
    </source>
</evidence>
<keyword evidence="1" id="KW-0862">Zinc</keyword>
<dbReference type="EMBL" id="JARJCM010000051">
    <property type="protein sequence ID" value="KAJ7035325.1"/>
    <property type="molecule type" value="Genomic_DNA"/>
</dbReference>
<name>A0AAD6SWW5_9AGAR</name>
<evidence type="ECO:0000256" key="1">
    <source>
        <dbReference type="PROSITE-ProRule" id="PRU00325"/>
    </source>
</evidence>
<organism evidence="4 5">
    <name type="scientific">Mycena alexandri</name>
    <dbReference type="NCBI Taxonomy" id="1745969"/>
    <lineage>
        <taxon>Eukaryota</taxon>
        <taxon>Fungi</taxon>
        <taxon>Dikarya</taxon>
        <taxon>Basidiomycota</taxon>
        <taxon>Agaricomycotina</taxon>
        <taxon>Agaricomycetes</taxon>
        <taxon>Agaricomycetidae</taxon>
        <taxon>Agaricales</taxon>
        <taxon>Marasmiineae</taxon>
        <taxon>Mycenaceae</taxon>
        <taxon>Mycena</taxon>
    </lineage>
</organism>
<keyword evidence="1" id="KW-0479">Metal-binding</keyword>